<reference evidence="7" key="1">
    <citation type="journal article" date="2014" name="Sci. Data">
        <title>Genomes of diverse isolates of the marine cyanobacterium Prochlorococcus.</title>
        <authorList>
            <person name="Biller S."/>
            <person name="Berube P."/>
            <person name="Thompson J."/>
            <person name="Kelly L."/>
            <person name="Roggensack S."/>
            <person name="Awad L."/>
            <person name="Roache-Johnson K."/>
            <person name="Ding H."/>
            <person name="Giovannoni S.J."/>
            <person name="Moore L.R."/>
            <person name="Chisholm S.W."/>
        </authorList>
    </citation>
    <scope>NUCLEOTIDE SEQUENCE [LARGE SCALE GENOMIC DNA]</scope>
    <source>
        <strain evidence="7">PAC1</strain>
    </source>
</reference>
<accession>A0A0A2C5S9</accession>
<dbReference type="PANTHER" id="PTHR30246:SF1">
    <property type="entry name" value="2-DEHYDRO-3-DEOXY-6-PHOSPHOGALACTONATE ALDOLASE-RELATED"/>
    <property type="match status" value="1"/>
</dbReference>
<evidence type="ECO:0000256" key="4">
    <source>
        <dbReference type="ARBA" id="ARBA00023239"/>
    </source>
</evidence>
<evidence type="ECO:0000256" key="5">
    <source>
        <dbReference type="ARBA" id="ARBA00023277"/>
    </source>
</evidence>
<evidence type="ECO:0000313" key="6">
    <source>
        <dbReference type="EMBL" id="KGG20250.1"/>
    </source>
</evidence>
<dbReference type="CDD" id="cd00452">
    <property type="entry name" value="KDPG_aldolase"/>
    <property type="match status" value="1"/>
</dbReference>
<dbReference type="SUPFAM" id="SSF51569">
    <property type="entry name" value="Aldolase"/>
    <property type="match status" value="1"/>
</dbReference>
<dbReference type="PANTHER" id="PTHR30246">
    <property type="entry name" value="2-KETO-3-DEOXY-6-PHOSPHOGLUCONATE ALDOLASE"/>
    <property type="match status" value="1"/>
</dbReference>
<evidence type="ECO:0000313" key="7">
    <source>
        <dbReference type="Proteomes" id="UP000030392"/>
    </source>
</evidence>
<protein>
    <submittedName>
        <fullName evidence="6">4-Hydroxy-2-oxoglutarate aldolase</fullName>
        <ecNumber evidence="6">4.1.2.14</ecNumber>
        <ecNumber evidence="6">4.1.3.16</ecNumber>
    </submittedName>
</protein>
<dbReference type="InterPro" id="IPR000887">
    <property type="entry name" value="Aldlse_KDPG_KHG"/>
</dbReference>
<proteinExistence type="inferred from homology"/>
<keyword evidence="4 6" id="KW-0456">Lyase</keyword>
<keyword evidence="5" id="KW-0119">Carbohydrate metabolism</keyword>
<gene>
    <name evidence="6" type="ORF">EV03_1210</name>
</gene>
<dbReference type="EC" id="4.1.2.14" evidence="6"/>
<comment type="subunit">
    <text evidence="3">Homotrimer.</text>
</comment>
<organism evidence="6 7">
    <name type="scientific">Prochlorococcus marinus str. PAC1</name>
    <dbReference type="NCBI Taxonomy" id="59924"/>
    <lineage>
        <taxon>Bacteria</taxon>
        <taxon>Bacillati</taxon>
        <taxon>Cyanobacteriota</taxon>
        <taxon>Cyanophyceae</taxon>
        <taxon>Synechococcales</taxon>
        <taxon>Prochlorococcaceae</taxon>
        <taxon>Prochlorococcus</taxon>
    </lineage>
</organism>
<dbReference type="Proteomes" id="UP000030392">
    <property type="component" value="Unassembled WGS sequence"/>
</dbReference>
<comment type="pathway">
    <text evidence="1">Carbohydrate acid metabolism.</text>
</comment>
<name>A0A0A2C5S9_PROMR</name>
<dbReference type="AlphaFoldDB" id="A0A0A2C5S9"/>
<comment type="similarity">
    <text evidence="2">Belongs to the KHG/KDPG aldolase family.</text>
</comment>
<dbReference type="RefSeq" id="WP_036906169.1">
    <property type="nucleotide sequence ID" value="NZ_JNAX01000012.1"/>
</dbReference>
<evidence type="ECO:0000256" key="3">
    <source>
        <dbReference type="ARBA" id="ARBA00011233"/>
    </source>
</evidence>
<dbReference type="EMBL" id="JNAX01000012">
    <property type="protein sequence ID" value="KGG20250.1"/>
    <property type="molecule type" value="Genomic_DNA"/>
</dbReference>
<sequence length="211" mass="24388">MESQQNNLIKSLRIQPLIIVIRLEHNFFNLSKKKENLLSKIEKLSNFGIKNIEIGWDPNPEWVDLILEIKKRFKSINIGVASISSRQSLESILSLDVNYSMSQFFNKEIHIQAIEYNQLVIPGISNIENFKEAIDLGYKIVKIFPASKLGINFINELKDFKKKDIFFIGAGGIKSKNLKKFLKSGYDALVIGRELRNQTPDKDLKIWLKDY</sequence>
<evidence type="ECO:0000256" key="1">
    <source>
        <dbReference type="ARBA" id="ARBA00004761"/>
    </source>
</evidence>
<dbReference type="EC" id="4.1.3.16" evidence="6"/>
<comment type="caution">
    <text evidence="6">The sequence shown here is derived from an EMBL/GenBank/DDBJ whole genome shotgun (WGS) entry which is preliminary data.</text>
</comment>
<dbReference type="GO" id="GO:0008675">
    <property type="term" value="F:2-dehydro-3-deoxy-phosphogluconate aldolase activity"/>
    <property type="evidence" value="ECO:0007669"/>
    <property type="project" value="UniProtKB-EC"/>
</dbReference>
<evidence type="ECO:0000256" key="2">
    <source>
        <dbReference type="ARBA" id="ARBA00006906"/>
    </source>
</evidence>
<dbReference type="Gene3D" id="3.20.20.70">
    <property type="entry name" value="Aldolase class I"/>
    <property type="match status" value="1"/>
</dbReference>
<dbReference type="InterPro" id="IPR013785">
    <property type="entry name" value="Aldolase_TIM"/>
</dbReference>
<dbReference type="Pfam" id="PF01081">
    <property type="entry name" value="Aldolase"/>
    <property type="match status" value="1"/>
</dbReference>
<dbReference type="GO" id="GO:0008700">
    <property type="term" value="F:(R,S)-4-hydroxy-2-oxoglutarate aldolase activity"/>
    <property type="evidence" value="ECO:0007669"/>
    <property type="project" value="UniProtKB-EC"/>
</dbReference>